<dbReference type="PIRSF" id="PIRSF000097">
    <property type="entry name" value="AKR"/>
    <property type="match status" value="1"/>
</dbReference>
<keyword evidence="3" id="KW-0560">Oxidoreductase</keyword>
<gene>
    <name evidence="8" type="ORF">DB88DRAFT_508916</name>
</gene>
<evidence type="ECO:0000313" key="9">
    <source>
        <dbReference type="Proteomes" id="UP001182556"/>
    </source>
</evidence>
<dbReference type="PANTHER" id="PTHR43827:SF3">
    <property type="entry name" value="NADP-DEPENDENT OXIDOREDUCTASE DOMAIN-CONTAINING PROTEIN"/>
    <property type="match status" value="1"/>
</dbReference>
<keyword evidence="2" id="KW-0521">NADP</keyword>
<dbReference type="Pfam" id="PF00248">
    <property type="entry name" value="Aldo_ket_red"/>
    <property type="match status" value="1"/>
</dbReference>
<evidence type="ECO:0000256" key="4">
    <source>
        <dbReference type="PIRSR" id="PIRSR000097-1"/>
    </source>
</evidence>
<evidence type="ECO:0000256" key="3">
    <source>
        <dbReference type="ARBA" id="ARBA00023002"/>
    </source>
</evidence>
<evidence type="ECO:0000259" key="7">
    <source>
        <dbReference type="Pfam" id="PF00248"/>
    </source>
</evidence>
<accession>A0AAD9L8D2</accession>
<proteinExistence type="inferred from homology"/>
<keyword evidence="9" id="KW-1185">Reference proteome</keyword>
<name>A0AAD9L8D2_PAPLA</name>
<evidence type="ECO:0000313" key="8">
    <source>
        <dbReference type="EMBL" id="KAK1926843.1"/>
    </source>
</evidence>
<dbReference type="GO" id="GO:0016616">
    <property type="term" value="F:oxidoreductase activity, acting on the CH-OH group of donors, NAD or NADP as acceptor"/>
    <property type="evidence" value="ECO:0007669"/>
    <property type="project" value="UniProtKB-ARBA"/>
</dbReference>
<dbReference type="InterPro" id="IPR020471">
    <property type="entry name" value="AKR"/>
</dbReference>
<comment type="caution">
    <text evidence="8">The sequence shown here is derived from an EMBL/GenBank/DDBJ whole genome shotgun (WGS) entry which is preliminary data.</text>
</comment>
<dbReference type="AlphaFoldDB" id="A0AAD9L8D2"/>
<evidence type="ECO:0000256" key="5">
    <source>
        <dbReference type="PIRSR" id="PIRSR000097-2"/>
    </source>
</evidence>
<evidence type="ECO:0000256" key="2">
    <source>
        <dbReference type="ARBA" id="ARBA00022857"/>
    </source>
</evidence>
<feature type="binding site" evidence="5">
    <location>
        <position position="113"/>
    </location>
    <ligand>
        <name>substrate</name>
    </ligand>
</feature>
<dbReference type="InterPro" id="IPR023210">
    <property type="entry name" value="NADP_OxRdtase_dom"/>
</dbReference>
<dbReference type="EMBL" id="JAODAN010000002">
    <property type="protein sequence ID" value="KAK1926843.1"/>
    <property type="molecule type" value="Genomic_DNA"/>
</dbReference>
<evidence type="ECO:0000256" key="1">
    <source>
        <dbReference type="ARBA" id="ARBA00007905"/>
    </source>
</evidence>
<dbReference type="PANTHER" id="PTHR43827">
    <property type="entry name" value="2,5-DIKETO-D-GLUCONIC ACID REDUCTASE"/>
    <property type="match status" value="1"/>
</dbReference>
<feature type="site" description="Lowers pKa of active site Tyr" evidence="6">
    <location>
        <position position="78"/>
    </location>
</feature>
<protein>
    <submittedName>
        <fullName evidence="8">NADP-dependent oxidoreductase domain-containing protein</fullName>
    </submittedName>
</protein>
<comment type="similarity">
    <text evidence="1">Belongs to the aldo/keto reductase family.</text>
</comment>
<organism evidence="8 9">
    <name type="scientific">Papiliotrema laurentii</name>
    <name type="common">Cryptococcus laurentii</name>
    <dbReference type="NCBI Taxonomy" id="5418"/>
    <lineage>
        <taxon>Eukaryota</taxon>
        <taxon>Fungi</taxon>
        <taxon>Dikarya</taxon>
        <taxon>Basidiomycota</taxon>
        <taxon>Agaricomycotina</taxon>
        <taxon>Tremellomycetes</taxon>
        <taxon>Tremellales</taxon>
        <taxon>Rhynchogastremaceae</taxon>
        <taxon>Papiliotrema</taxon>
    </lineage>
</organism>
<dbReference type="SUPFAM" id="SSF51430">
    <property type="entry name" value="NAD(P)-linked oxidoreductase"/>
    <property type="match status" value="1"/>
</dbReference>
<evidence type="ECO:0000256" key="6">
    <source>
        <dbReference type="PIRSR" id="PIRSR000097-3"/>
    </source>
</evidence>
<dbReference type="Gene3D" id="3.20.20.100">
    <property type="entry name" value="NADP-dependent oxidoreductase domain"/>
    <property type="match status" value="1"/>
</dbReference>
<dbReference type="Proteomes" id="UP001182556">
    <property type="component" value="Unassembled WGS sequence"/>
</dbReference>
<dbReference type="InterPro" id="IPR036812">
    <property type="entry name" value="NAD(P)_OxRdtase_dom_sf"/>
</dbReference>
<sequence length="307" mass="33376">MVRTVTLSDGKVMPTVAFGMGSAGHFKDAEKAKVVGTAALKAGFKHLDTAQLYLTEEATGQCIKEAGMSKDDVFVCSKLSENAVTATTHQVISGAVRDTIRQLGFKPDLFLIHNPFVIESGKLGEAWKILEGLVQDGTLGGTSLGVSNFRPQDLEAVLAVATIKPVINQVEYHPYVLSHLEPVKKIQDQHGIRFQAYGPLTPLLRHPTGGPIKPILERVAKRLSAETGKPVDAHAALALWFLTQNIPIVTASGSIERIPALAAVEQLPDLTPEEVEEISEVGKKVHFRHYREHMEADFDLPNLPSDL</sequence>
<feature type="domain" description="NADP-dependent oxidoreductase" evidence="7">
    <location>
        <begin position="17"/>
        <end position="281"/>
    </location>
</feature>
<reference evidence="8" key="1">
    <citation type="submission" date="2023-02" db="EMBL/GenBank/DDBJ databases">
        <title>Identification and recombinant expression of a fungal hydrolase from Papiliotrema laurentii that hydrolyzes apple cutin and clears colloidal polyester polyurethane.</title>
        <authorList>
            <consortium name="DOE Joint Genome Institute"/>
            <person name="Roman V.A."/>
            <person name="Bojanowski C."/>
            <person name="Crable B.R."/>
            <person name="Wagner D.N."/>
            <person name="Hung C.S."/>
            <person name="Nadeau L.J."/>
            <person name="Schratz L."/>
            <person name="Haridas S."/>
            <person name="Pangilinan J."/>
            <person name="Lipzen A."/>
            <person name="Na H."/>
            <person name="Yan M."/>
            <person name="Ng V."/>
            <person name="Grigoriev I.V."/>
            <person name="Spatafora J.W."/>
            <person name="Barlow D."/>
            <person name="Biffinger J."/>
            <person name="Kelley-Loughnane N."/>
            <person name="Varaljay V.A."/>
            <person name="Crookes-Goodson W.J."/>
        </authorList>
    </citation>
    <scope>NUCLEOTIDE SEQUENCE</scope>
    <source>
        <strain evidence="8">5307AH</strain>
    </source>
</reference>
<feature type="active site" description="Proton donor" evidence="4">
    <location>
        <position position="53"/>
    </location>
</feature>